<dbReference type="OrthoDB" id="9807885at2"/>
<dbReference type="PANTHER" id="PTHR43094:SF1">
    <property type="entry name" value="AMINOTRANSFERASE CLASS-III"/>
    <property type="match status" value="1"/>
</dbReference>
<dbReference type="GO" id="GO:0008483">
    <property type="term" value="F:transaminase activity"/>
    <property type="evidence" value="ECO:0007669"/>
    <property type="project" value="UniProtKB-KW"/>
</dbReference>
<dbReference type="Gene3D" id="3.40.640.10">
    <property type="entry name" value="Type I PLP-dependent aspartate aminotransferase-like (Major domain)"/>
    <property type="match status" value="1"/>
</dbReference>
<name>A0A2V2Z2I5_9BACL</name>
<reference evidence="6 7" key="1">
    <citation type="submission" date="2018-05" db="EMBL/GenBank/DDBJ databases">
        <title>Genomic Encyclopedia of Type Strains, Phase III (KMG-III): the genomes of soil and plant-associated and newly described type strains.</title>
        <authorList>
            <person name="Whitman W."/>
        </authorList>
    </citation>
    <scope>NUCLEOTIDE SEQUENCE [LARGE SCALE GENOMIC DNA]</scope>
    <source>
        <strain evidence="6 7">CECT 5696</strain>
    </source>
</reference>
<dbReference type="InterPro" id="IPR005814">
    <property type="entry name" value="Aminotrans_3"/>
</dbReference>
<proteinExistence type="inferred from homology"/>
<evidence type="ECO:0000313" key="7">
    <source>
        <dbReference type="Proteomes" id="UP000246635"/>
    </source>
</evidence>
<evidence type="ECO:0000256" key="4">
    <source>
        <dbReference type="ARBA" id="ARBA00022898"/>
    </source>
</evidence>
<evidence type="ECO:0000256" key="3">
    <source>
        <dbReference type="ARBA" id="ARBA00022679"/>
    </source>
</evidence>
<dbReference type="EMBL" id="QGTQ01000008">
    <property type="protein sequence ID" value="PWW02861.1"/>
    <property type="molecule type" value="Genomic_DNA"/>
</dbReference>
<dbReference type="InterPro" id="IPR015422">
    <property type="entry name" value="PyrdxlP-dep_Trfase_small"/>
</dbReference>
<dbReference type="RefSeq" id="WP_110044344.1">
    <property type="nucleotide sequence ID" value="NZ_CP054612.1"/>
</dbReference>
<dbReference type="InterPro" id="IPR015424">
    <property type="entry name" value="PyrdxlP-dep_Trfase"/>
</dbReference>
<dbReference type="GO" id="GO:0030170">
    <property type="term" value="F:pyridoxal phosphate binding"/>
    <property type="evidence" value="ECO:0007669"/>
    <property type="project" value="InterPro"/>
</dbReference>
<dbReference type="CDD" id="cd00610">
    <property type="entry name" value="OAT_like"/>
    <property type="match status" value="1"/>
</dbReference>
<protein>
    <submittedName>
        <fullName evidence="6">Adenosylmethionine-8-amino-7-oxononanoate aminotransferase</fullName>
    </submittedName>
</protein>
<comment type="similarity">
    <text evidence="1 5">Belongs to the class-III pyridoxal-phosphate-dependent aminotransferase family.</text>
</comment>
<keyword evidence="3 6" id="KW-0808">Transferase</keyword>
<keyword evidence="4 5" id="KW-0663">Pyridoxal phosphate</keyword>
<dbReference type="SUPFAM" id="SSF53383">
    <property type="entry name" value="PLP-dependent transferases"/>
    <property type="match status" value="1"/>
</dbReference>
<dbReference type="AlphaFoldDB" id="A0A2V2Z2I5"/>
<comment type="caution">
    <text evidence="6">The sequence shown here is derived from an EMBL/GenBank/DDBJ whole genome shotgun (WGS) entry which is preliminary data.</text>
</comment>
<evidence type="ECO:0000256" key="5">
    <source>
        <dbReference type="RuleBase" id="RU003560"/>
    </source>
</evidence>
<dbReference type="InterPro" id="IPR015421">
    <property type="entry name" value="PyrdxlP-dep_Trfase_major"/>
</dbReference>
<dbReference type="PANTHER" id="PTHR43094">
    <property type="entry name" value="AMINOTRANSFERASE"/>
    <property type="match status" value="1"/>
</dbReference>
<evidence type="ECO:0000313" key="6">
    <source>
        <dbReference type="EMBL" id="PWW02861.1"/>
    </source>
</evidence>
<dbReference type="PROSITE" id="PS00600">
    <property type="entry name" value="AA_TRANSFER_CLASS_3"/>
    <property type="match status" value="1"/>
</dbReference>
<dbReference type="InterPro" id="IPR049704">
    <property type="entry name" value="Aminotrans_3_PPA_site"/>
</dbReference>
<dbReference type="FunFam" id="3.40.640.10:FF:000014">
    <property type="entry name" value="Adenosylmethionine-8-amino-7-oxononanoate aminotransferase, probable"/>
    <property type="match status" value="1"/>
</dbReference>
<organism evidence="6 7">
    <name type="scientific">Paenibacillus cellulosilyticus</name>
    <dbReference type="NCBI Taxonomy" id="375489"/>
    <lineage>
        <taxon>Bacteria</taxon>
        <taxon>Bacillati</taxon>
        <taxon>Bacillota</taxon>
        <taxon>Bacilli</taxon>
        <taxon>Bacillales</taxon>
        <taxon>Paenibacillaceae</taxon>
        <taxon>Paenibacillus</taxon>
    </lineage>
</organism>
<dbReference type="PIRSF" id="PIRSF000521">
    <property type="entry name" value="Transaminase_4ab_Lys_Orn"/>
    <property type="match status" value="1"/>
</dbReference>
<keyword evidence="7" id="KW-1185">Reference proteome</keyword>
<evidence type="ECO:0000256" key="2">
    <source>
        <dbReference type="ARBA" id="ARBA00022576"/>
    </source>
</evidence>
<evidence type="ECO:0000256" key="1">
    <source>
        <dbReference type="ARBA" id="ARBA00008954"/>
    </source>
</evidence>
<gene>
    <name evidence="6" type="ORF">DFQ01_108138</name>
</gene>
<dbReference type="Pfam" id="PF00202">
    <property type="entry name" value="Aminotran_3"/>
    <property type="match status" value="1"/>
</dbReference>
<dbReference type="Proteomes" id="UP000246635">
    <property type="component" value="Unassembled WGS sequence"/>
</dbReference>
<dbReference type="Gene3D" id="3.90.1150.10">
    <property type="entry name" value="Aspartate Aminotransferase, domain 1"/>
    <property type="match status" value="1"/>
</dbReference>
<accession>A0A2V2Z2I5</accession>
<sequence>MTKSQLSYEMNEMKDWDLQHLWHPYTQMGTYADEQMMVTSANGCYVTDAEGNPYMDGISGLWNVNAGHGRQEIIDSIYEQLKALDFFPLNGYTYPSAAVLSKKLIDLAPDNLNRVFYCNGGSEANETAIKMVRAYWKLKGQAEKYKIVSLNSAWHGGTLGALSASHIASEKRYFEPMPAGFIHMMRPDCYRKPEYMTEEEYGLYCANLLEEIIEHEDGDTIAAFLAEPIQGVGGVKIPPANYWPRIREICDKHNILLIIDEVATGFGRTGTPFAITQWGVQPDLLVCAKGISSGYLPLSAVLTTEEIHLPFTQEGKYFQHGYTTGGHPAACAAAVANIDLMEREGLLTQSEEKRNYMLNAFKSLLDLDLVGDVRGRGFMVCVELVNDKTTKEPYAHAKALCRELRNAGIIVRPIGNSIPFFPPLIITEEQIDDAVSKYRRVLSEARIPAGATV</sequence>
<keyword evidence="2 6" id="KW-0032">Aminotransferase</keyword>